<dbReference type="Proteomes" id="UP000034849">
    <property type="component" value="Unassembled WGS sequence"/>
</dbReference>
<keyword evidence="1" id="KW-0472">Membrane</keyword>
<name>A0A0G0G886_9BACT</name>
<reference evidence="2 3" key="1">
    <citation type="journal article" date="2015" name="Nature">
        <title>rRNA introns, odd ribosomes, and small enigmatic genomes across a large radiation of phyla.</title>
        <authorList>
            <person name="Brown C.T."/>
            <person name="Hug L.A."/>
            <person name="Thomas B.C."/>
            <person name="Sharon I."/>
            <person name="Castelle C.J."/>
            <person name="Singh A."/>
            <person name="Wilkins M.J."/>
            <person name="Williams K.H."/>
            <person name="Banfield J.F."/>
        </authorList>
    </citation>
    <scope>NUCLEOTIDE SEQUENCE [LARGE SCALE GENOMIC DNA]</scope>
</reference>
<evidence type="ECO:0000313" key="2">
    <source>
        <dbReference type="EMBL" id="KKQ27318.1"/>
    </source>
</evidence>
<comment type="caution">
    <text evidence="2">The sequence shown here is derived from an EMBL/GenBank/DDBJ whole genome shotgun (WGS) entry which is preliminary data.</text>
</comment>
<dbReference type="AlphaFoldDB" id="A0A0G0G886"/>
<dbReference type="STRING" id="1619046.US42_C0011G0056"/>
<keyword evidence="1" id="KW-0812">Transmembrane</keyword>
<organism evidence="2 3">
    <name type="scientific">Candidatus Magasanikbacteria bacterium GW2011_GWC2_37_14</name>
    <dbReference type="NCBI Taxonomy" id="1619046"/>
    <lineage>
        <taxon>Bacteria</taxon>
        <taxon>Candidatus Magasanikiibacteriota</taxon>
    </lineage>
</organism>
<gene>
    <name evidence="2" type="ORF">US42_C0011G0056</name>
</gene>
<dbReference type="EMBL" id="LBSX01000011">
    <property type="protein sequence ID" value="KKQ27318.1"/>
    <property type="molecule type" value="Genomic_DNA"/>
</dbReference>
<evidence type="ECO:0000256" key="1">
    <source>
        <dbReference type="SAM" id="Phobius"/>
    </source>
</evidence>
<sequence>MRRHRESIEIQEPPIKELGKKRSCLKSTCTTGCGCIVIFIIASLLLVKFIAAPRAKELKQIPANFPTGIPIYDKDNIDKITYLSGAQKNRGLEIAGYLPKFVLSPIMLLVEKKTLEPSQNIQAEYDWKNINELIKKPIADHRSILQIEWSGLPAEPEFIKSFLIEELKKNYYYEITANSENIDQFIFNSPNKNIEGSVYIQKNDPSKKGTDYMSLIVNYPEE</sequence>
<feature type="transmembrane region" description="Helical" evidence="1">
    <location>
        <begin position="29"/>
        <end position="51"/>
    </location>
</feature>
<keyword evidence="1" id="KW-1133">Transmembrane helix</keyword>
<protein>
    <submittedName>
        <fullName evidence="2">Uncharacterized protein</fullName>
    </submittedName>
</protein>
<accession>A0A0G0G886</accession>
<proteinExistence type="predicted"/>
<evidence type="ECO:0000313" key="3">
    <source>
        <dbReference type="Proteomes" id="UP000034849"/>
    </source>
</evidence>